<dbReference type="GO" id="GO:0005886">
    <property type="term" value="C:plasma membrane"/>
    <property type="evidence" value="ECO:0007669"/>
    <property type="project" value="TreeGrafter"/>
</dbReference>
<name>A0A1V3NS20_9GAMM</name>
<feature type="transmembrane region" description="Helical" evidence="5">
    <location>
        <begin position="130"/>
        <end position="148"/>
    </location>
</feature>
<dbReference type="PANTHER" id="PTHR10846:SF8">
    <property type="entry name" value="INNER MEMBRANE PROTEIN YRBG"/>
    <property type="match status" value="1"/>
</dbReference>
<evidence type="ECO:0000256" key="4">
    <source>
        <dbReference type="ARBA" id="ARBA00023136"/>
    </source>
</evidence>
<feature type="transmembrane region" description="Helical" evidence="5">
    <location>
        <begin position="303"/>
        <end position="320"/>
    </location>
</feature>
<reference evidence="7 8" key="1">
    <citation type="submission" date="2017-02" db="EMBL/GenBank/DDBJ databases">
        <title>Genomic diversity within the haloalkaliphilic genus Thioalkalivibrio.</title>
        <authorList>
            <person name="Ahn A.-C."/>
            <person name="Meier-Kolthoff J."/>
            <person name="Overmars L."/>
            <person name="Richter M."/>
            <person name="Woyke T."/>
            <person name="Sorokin D.Y."/>
            <person name="Muyzer G."/>
        </authorList>
    </citation>
    <scope>NUCLEOTIDE SEQUENCE [LARGE SCALE GENOMIC DNA]</scope>
    <source>
        <strain evidence="7 8">ALJD</strain>
    </source>
</reference>
<evidence type="ECO:0000256" key="2">
    <source>
        <dbReference type="ARBA" id="ARBA00022692"/>
    </source>
</evidence>
<keyword evidence="2 5" id="KW-0812">Transmembrane</keyword>
<organism evidence="7 8">
    <name type="scientific">Thioalkalivibrio denitrificans</name>
    <dbReference type="NCBI Taxonomy" id="108003"/>
    <lineage>
        <taxon>Bacteria</taxon>
        <taxon>Pseudomonadati</taxon>
        <taxon>Pseudomonadota</taxon>
        <taxon>Gammaproteobacteria</taxon>
        <taxon>Chromatiales</taxon>
        <taxon>Ectothiorhodospiraceae</taxon>
        <taxon>Thioalkalivibrio</taxon>
    </lineage>
</organism>
<dbReference type="Gene3D" id="1.20.1420.30">
    <property type="entry name" value="NCX, central ion-binding region"/>
    <property type="match status" value="2"/>
</dbReference>
<dbReference type="EMBL" id="MVBK01000016">
    <property type="protein sequence ID" value="OOG27814.1"/>
    <property type="molecule type" value="Genomic_DNA"/>
</dbReference>
<evidence type="ECO:0000256" key="3">
    <source>
        <dbReference type="ARBA" id="ARBA00022989"/>
    </source>
</evidence>
<evidence type="ECO:0000259" key="6">
    <source>
        <dbReference type="Pfam" id="PF01699"/>
    </source>
</evidence>
<evidence type="ECO:0000313" key="7">
    <source>
        <dbReference type="EMBL" id="OOG27814.1"/>
    </source>
</evidence>
<feature type="transmembrane region" description="Helical" evidence="5">
    <location>
        <begin position="176"/>
        <end position="198"/>
    </location>
</feature>
<dbReference type="STRING" id="108003.B1C78_02785"/>
<proteinExistence type="predicted"/>
<dbReference type="GO" id="GO:0008273">
    <property type="term" value="F:calcium, potassium:sodium antiporter activity"/>
    <property type="evidence" value="ECO:0007669"/>
    <property type="project" value="TreeGrafter"/>
</dbReference>
<sequence length="322" mass="33606">MLLPLAAVIFGFAVLIWSADRFIYGAAALSRNLGVAPLVIGLTVVGFGTSAPELLVSAFAAAQGNPGLAVGNAVGSNIANIALILGITALISPLMVSSRILRREMPLLLAVMAFAGLLLWDGHLGRLDGALLLLALAGVMAWIIHTGLRGRSDATDPMGAEFDAEIPREVPTPRALAWLVLGLVLLLLSARVLVWGAVNVAEVLGVSDLIIGLTVIAIGTSLPELAASLVAARHGEPDIAIGNVVGSNIFNLLGVLAFPGLLYPAAFPPEVLTRDFPVMAGLTLLFLVMAFRLRRPGRIGRPGGALLLMCFVGYLVWLGYSM</sequence>
<evidence type="ECO:0000256" key="1">
    <source>
        <dbReference type="ARBA" id="ARBA00004141"/>
    </source>
</evidence>
<dbReference type="AlphaFoldDB" id="A0A1V3NS20"/>
<dbReference type="InterPro" id="IPR004837">
    <property type="entry name" value="NaCa_Exmemb"/>
</dbReference>
<feature type="transmembrane region" description="Helical" evidence="5">
    <location>
        <begin position="74"/>
        <end position="95"/>
    </location>
</feature>
<evidence type="ECO:0000313" key="8">
    <source>
        <dbReference type="Proteomes" id="UP000189462"/>
    </source>
</evidence>
<accession>A0A1V3NS20</accession>
<dbReference type="InterPro" id="IPR044880">
    <property type="entry name" value="NCX_ion-bd_dom_sf"/>
</dbReference>
<dbReference type="GO" id="GO:0006874">
    <property type="term" value="P:intracellular calcium ion homeostasis"/>
    <property type="evidence" value="ECO:0007669"/>
    <property type="project" value="TreeGrafter"/>
</dbReference>
<gene>
    <name evidence="7" type="ORF">B1C78_02785</name>
</gene>
<keyword evidence="4 5" id="KW-0472">Membrane</keyword>
<feature type="domain" description="Sodium/calcium exchanger membrane region" evidence="6">
    <location>
        <begin position="175"/>
        <end position="318"/>
    </location>
</feature>
<comment type="caution">
    <text evidence="7">The sequence shown here is derived from an EMBL/GenBank/DDBJ whole genome shotgun (WGS) entry which is preliminary data.</text>
</comment>
<feature type="transmembrane region" description="Helical" evidence="5">
    <location>
        <begin position="271"/>
        <end position="291"/>
    </location>
</feature>
<dbReference type="NCBIfam" id="TIGR00367">
    <property type="entry name" value="calcium/sodium antiporter"/>
    <property type="match status" value="1"/>
</dbReference>
<dbReference type="GO" id="GO:0005262">
    <property type="term" value="F:calcium channel activity"/>
    <property type="evidence" value="ECO:0007669"/>
    <property type="project" value="TreeGrafter"/>
</dbReference>
<evidence type="ECO:0000256" key="5">
    <source>
        <dbReference type="SAM" id="Phobius"/>
    </source>
</evidence>
<dbReference type="Proteomes" id="UP000189462">
    <property type="component" value="Unassembled WGS sequence"/>
</dbReference>
<keyword evidence="3 5" id="KW-1133">Transmembrane helix</keyword>
<dbReference type="RefSeq" id="WP_077277613.1">
    <property type="nucleotide sequence ID" value="NZ_MVBK01000016.1"/>
</dbReference>
<dbReference type="InterPro" id="IPR004481">
    <property type="entry name" value="K/Na/Ca-exchanger"/>
</dbReference>
<keyword evidence="8" id="KW-1185">Reference proteome</keyword>
<dbReference type="PANTHER" id="PTHR10846">
    <property type="entry name" value="SODIUM/POTASSIUM/CALCIUM EXCHANGER"/>
    <property type="match status" value="1"/>
</dbReference>
<feature type="transmembrane region" description="Helical" evidence="5">
    <location>
        <begin position="36"/>
        <end position="62"/>
    </location>
</feature>
<dbReference type="OrthoDB" id="9794225at2"/>
<dbReference type="Pfam" id="PF01699">
    <property type="entry name" value="Na_Ca_ex"/>
    <property type="match status" value="2"/>
</dbReference>
<feature type="transmembrane region" description="Helical" evidence="5">
    <location>
        <begin position="107"/>
        <end position="124"/>
    </location>
</feature>
<feature type="transmembrane region" description="Helical" evidence="5">
    <location>
        <begin position="210"/>
        <end position="232"/>
    </location>
</feature>
<comment type="subcellular location">
    <subcellularLocation>
        <location evidence="1">Membrane</location>
        <topology evidence="1">Multi-pass membrane protein</topology>
    </subcellularLocation>
</comment>
<protein>
    <submittedName>
        <fullName evidence="7">Calcium/sodium antiporter</fullName>
    </submittedName>
</protein>
<feature type="transmembrane region" description="Helical" evidence="5">
    <location>
        <begin position="6"/>
        <end position="24"/>
    </location>
</feature>
<feature type="transmembrane region" description="Helical" evidence="5">
    <location>
        <begin position="244"/>
        <end position="265"/>
    </location>
</feature>
<feature type="domain" description="Sodium/calcium exchanger membrane region" evidence="6">
    <location>
        <begin position="5"/>
        <end position="143"/>
    </location>
</feature>